<protein>
    <submittedName>
        <fullName evidence="2">[NiFe]-hydrogenase assembly chaperone HybE</fullName>
    </submittedName>
</protein>
<accession>A0A7X3H129</accession>
<dbReference type="InterPro" id="IPR023994">
    <property type="entry name" value="NiFe-hyd_HybE"/>
</dbReference>
<keyword evidence="3" id="KW-1185">Reference proteome</keyword>
<proteinExistence type="inferred from homology"/>
<evidence type="ECO:0000313" key="3">
    <source>
        <dbReference type="Proteomes" id="UP000437638"/>
    </source>
</evidence>
<comment type="similarity">
    <text evidence="1">Belongs to the HupJ family.</text>
</comment>
<gene>
    <name evidence="2" type="primary">hybE</name>
    <name evidence="2" type="ORF">GPM19_09445</name>
</gene>
<dbReference type="Gene3D" id="3.30.1460.40">
    <property type="entry name" value="[NiFe]-hydrogenase assembly chaperone, HybE"/>
    <property type="match status" value="1"/>
</dbReference>
<dbReference type="AlphaFoldDB" id="A0A7X3H129"/>
<dbReference type="Proteomes" id="UP000437638">
    <property type="component" value="Unassembled WGS sequence"/>
</dbReference>
<comment type="caution">
    <text evidence="2">The sequence shown here is derived from an EMBL/GenBank/DDBJ whole genome shotgun (WGS) entry which is preliminary data.</text>
</comment>
<reference evidence="2 3" key="1">
    <citation type="submission" date="2019-12" db="EMBL/GenBank/DDBJ databases">
        <title>Halomonas rutogse sp. nov. isolated from two lakes on Tibetan Plateau.</title>
        <authorList>
            <person name="Gao P."/>
        </authorList>
    </citation>
    <scope>NUCLEOTIDE SEQUENCE [LARGE SCALE GENOMIC DNA]</scope>
    <source>
        <strain evidence="2 3">ZH2S</strain>
    </source>
</reference>
<organism evidence="2 3">
    <name type="scientific">Vreelandella zhuhanensis</name>
    <dbReference type="NCBI Taxonomy" id="2684210"/>
    <lineage>
        <taxon>Bacteria</taxon>
        <taxon>Pseudomonadati</taxon>
        <taxon>Pseudomonadota</taxon>
        <taxon>Gammaproteobacteria</taxon>
        <taxon>Oceanospirillales</taxon>
        <taxon>Halomonadaceae</taxon>
        <taxon>Vreelandella</taxon>
    </lineage>
</organism>
<name>A0A7X3H129_9GAMM</name>
<evidence type="ECO:0000256" key="1">
    <source>
        <dbReference type="ARBA" id="ARBA00006532"/>
    </source>
</evidence>
<dbReference type="EMBL" id="WTKP01000006">
    <property type="protein sequence ID" value="MWJ28429.1"/>
    <property type="molecule type" value="Genomic_DNA"/>
</dbReference>
<sequence length="144" mass="16312">MDEKDRRTRQVLTQDDYRRLAKLATDYRDKHFKQLKQMACFNPRLGVDALCFQKLDEGLLAGALITPTALWLVALPVDGQAPQCENSLTITLPSGAYRLQQEALGPHHFLWKRCILEDLGALKSMEEAARLAQSMMSRLMEPPA</sequence>
<dbReference type="Pfam" id="PF11939">
    <property type="entry name" value="NiFe-hyd_HybE"/>
    <property type="match status" value="1"/>
</dbReference>
<dbReference type="InterPro" id="IPR038530">
    <property type="entry name" value="NiFe-hyd_HybE_sf"/>
</dbReference>
<evidence type="ECO:0000313" key="2">
    <source>
        <dbReference type="EMBL" id="MWJ28429.1"/>
    </source>
</evidence>